<feature type="transmembrane region" description="Helical" evidence="1">
    <location>
        <begin position="44"/>
        <end position="66"/>
    </location>
</feature>
<organism evidence="2 3">
    <name type="scientific">Falsiroseomonas stagni DSM 19981</name>
    <dbReference type="NCBI Taxonomy" id="1123062"/>
    <lineage>
        <taxon>Bacteria</taxon>
        <taxon>Pseudomonadati</taxon>
        <taxon>Pseudomonadota</taxon>
        <taxon>Alphaproteobacteria</taxon>
        <taxon>Acetobacterales</taxon>
        <taxon>Roseomonadaceae</taxon>
        <taxon>Falsiroseomonas</taxon>
    </lineage>
</organism>
<evidence type="ECO:0000256" key="1">
    <source>
        <dbReference type="SAM" id="Phobius"/>
    </source>
</evidence>
<feature type="transmembrane region" description="Helical" evidence="1">
    <location>
        <begin position="15"/>
        <end position="32"/>
    </location>
</feature>
<sequence length="182" mass="19022">MGWWEKKSSRWQSCVVAQAGGAAVLGGGVFFIQFRSPDVSVKPCFVAIAGGAGMGGSIGSAVSIPYSDIVRQLINPNFRPPTDDYGWGAMSGNFSCEDIQREQFDIAQIGASAVVIGAQLAAFTIREVAIFGEGDVITATRFNIPRNLPSFGRAVLDLPQVQGAIGVGGFAFRGVVAYIGAG</sequence>
<dbReference type="EMBL" id="FOSQ01000009">
    <property type="protein sequence ID" value="SFK87426.1"/>
    <property type="molecule type" value="Genomic_DNA"/>
</dbReference>
<accession>A0A1I4D5J9</accession>
<proteinExistence type="predicted"/>
<dbReference type="RefSeq" id="WP_092961776.1">
    <property type="nucleotide sequence ID" value="NZ_FOSQ01000009.1"/>
</dbReference>
<gene>
    <name evidence="2" type="ORF">SAMN02745775_10985</name>
</gene>
<dbReference type="Proteomes" id="UP000199473">
    <property type="component" value="Unassembled WGS sequence"/>
</dbReference>
<dbReference type="OrthoDB" id="7268642at2"/>
<keyword evidence="1" id="KW-1133">Transmembrane helix</keyword>
<reference evidence="2 3" key="1">
    <citation type="submission" date="2016-10" db="EMBL/GenBank/DDBJ databases">
        <authorList>
            <person name="de Groot N.N."/>
        </authorList>
    </citation>
    <scope>NUCLEOTIDE SEQUENCE [LARGE SCALE GENOMIC DNA]</scope>
    <source>
        <strain evidence="2 3">DSM 19981</strain>
    </source>
</reference>
<protein>
    <submittedName>
        <fullName evidence="2">Uncharacterized protein</fullName>
    </submittedName>
</protein>
<evidence type="ECO:0000313" key="2">
    <source>
        <dbReference type="EMBL" id="SFK87426.1"/>
    </source>
</evidence>
<evidence type="ECO:0000313" key="3">
    <source>
        <dbReference type="Proteomes" id="UP000199473"/>
    </source>
</evidence>
<name>A0A1I4D5J9_9PROT</name>
<keyword evidence="1" id="KW-0812">Transmembrane</keyword>
<keyword evidence="3" id="KW-1185">Reference proteome</keyword>
<dbReference type="AlphaFoldDB" id="A0A1I4D5J9"/>
<keyword evidence="1" id="KW-0472">Membrane</keyword>